<dbReference type="SUPFAM" id="SSF101148">
    <property type="entry name" value="Plant invertase/pectin methylesterase inhibitor"/>
    <property type="match status" value="1"/>
</dbReference>
<dbReference type="PANTHER" id="PTHR36710">
    <property type="entry name" value="PECTINESTERASE INHIBITOR-LIKE"/>
    <property type="match status" value="1"/>
</dbReference>
<name>A0ABD1B749_CARAN</name>
<dbReference type="EMBL" id="JBANAX010000313">
    <property type="protein sequence ID" value="KAL1214432.1"/>
    <property type="molecule type" value="Genomic_DNA"/>
</dbReference>
<feature type="chain" id="PRO_5044781266" evidence="4">
    <location>
        <begin position="23"/>
        <end position="178"/>
    </location>
</feature>
<reference evidence="6 7" key="1">
    <citation type="submission" date="2024-04" db="EMBL/GenBank/DDBJ databases">
        <title>Genome assembly C_amara_ONT_v2.</title>
        <authorList>
            <person name="Yant L."/>
            <person name="Moore C."/>
            <person name="Slenker M."/>
        </authorList>
    </citation>
    <scope>NUCLEOTIDE SEQUENCE [LARGE SCALE GENOMIC DNA]</scope>
    <source>
        <tissue evidence="6">Leaf</tissue>
    </source>
</reference>
<keyword evidence="7" id="KW-1185">Reference proteome</keyword>
<dbReference type="SMART" id="SM00856">
    <property type="entry name" value="PMEI"/>
    <property type="match status" value="1"/>
</dbReference>
<dbReference type="NCBIfam" id="TIGR01614">
    <property type="entry name" value="PME_inhib"/>
    <property type="match status" value="1"/>
</dbReference>
<evidence type="ECO:0000313" key="6">
    <source>
        <dbReference type="EMBL" id="KAL1214432.1"/>
    </source>
</evidence>
<dbReference type="InterPro" id="IPR035513">
    <property type="entry name" value="Invertase/methylesterase_inhib"/>
</dbReference>
<dbReference type="PANTHER" id="PTHR36710:SF18">
    <property type="entry name" value="PECTINESTERASE INHIBITOR 5-RELATED"/>
    <property type="match status" value="1"/>
</dbReference>
<dbReference type="GO" id="GO:0046910">
    <property type="term" value="F:pectinesterase inhibitor activity"/>
    <property type="evidence" value="ECO:0007669"/>
    <property type="project" value="UniProtKB-ARBA"/>
</dbReference>
<feature type="signal peptide" evidence="4">
    <location>
        <begin position="1"/>
        <end position="22"/>
    </location>
</feature>
<feature type="domain" description="Pectinesterase inhibitor" evidence="5">
    <location>
        <begin position="29"/>
        <end position="172"/>
    </location>
</feature>
<protein>
    <submittedName>
        <fullName evidence="6">Pectinesterase inhibitor</fullName>
    </submittedName>
</protein>
<sequence>MNTFMNLFAIFVVFIQIQISLSQSVQSPPEPNLIQQLCKRNRYQTLCISTLNDDPRSKTSNLKGLASISIDATTKKVNGTLQYYVGVLRTITDRALFEMYGTCIEEYGAAIDRFLPAAVANLKAKKYSETMSNMKDVVAKPVNCDAQFPTTGSPVAARNKVVHDIADMTGDIIKTFVN</sequence>
<evidence type="ECO:0000259" key="5">
    <source>
        <dbReference type="SMART" id="SM00856"/>
    </source>
</evidence>
<evidence type="ECO:0000256" key="1">
    <source>
        <dbReference type="ARBA" id="ARBA00022729"/>
    </source>
</evidence>
<comment type="similarity">
    <text evidence="3">Belongs to the PMEI family.</text>
</comment>
<keyword evidence="1 4" id="KW-0732">Signal</keyword>
<dbReference type="Proteomes" id="UP001558713">
    <property type="component" value="Unassembled WGS sequence"/>
</dbReference>
<evidence type="ECO:0000256" key="3">
    <source>
        <dbReference type="ARBA" id="ARBA00038471"/>
    </source>
</evidence>
<keyword evidence="2" id="KW-1015">Disulfide bond</keyword>
<dbReference type="CDD" id="cd15796">
    <property type="entry name" value="CIF_like"/>
    <property type="match status" value="1"/>
</dbReference>
<proteinExistence type="inferred from homology"/>
<dbReference type="Pfam" id="PF04043">
    <property type="entry name" value="PMEI"/>
    <property type="match status" value="1"/>
</dbReference>
<accession>A0ABD1B749</accession>
<evidence type="ECO:0000256" key="2">
    <source>
        <dbReference type="ARBA" id="ARBA00023157"/>
    </source>
</evidence>
<evidence type="ECO:0000256" key="4">
    <source>
        <dbReference type="SAM" id="SignalP"/>
    </source>
</evidence>
<dbReference type="FunFam" id="1.20.140.40:FF:000008">
    <property type="entry name" value="Invertase/pectin methylesterase inhibitor family protein"/>
    <property type="match status" value="1"/>
</dbReference>
<dbReference type="InterPro" id="IPR052421">
    <property type="entry name" value="PCW_Enzyme_Inhibitor"/>
</dbReference>
<organism evidence="6 7">
    <name type="scientific">Cardamine amara subsp. amara</name>
    <dbReference type="NCBI Taxonomy" id="228776"/>
    <lineage>
        <taxon>Eukaryota</taxon>
        <taxon>Viridiplantae</taxon>
        <taxon>Streptophyta</taxon>
        <taxon>Embryophyta</taxon>
        <taxon>Tracheophyta</taxon>
        <taxon>Spermatophyta</taxon>
        <taxon>Magnoliopsida</taxon>
        <taxon>eudicotyledons</taxon>
        <taxon>Gunneridae</taxon>
        <taxon>Pentapetalae</taxon>
        <taxon>rosids</taxon>
        <taxon>malvids</taxon>
        <taxon>Brassicales</taxon>
        <taxon>Brassicaceae</taxon>
        <taxon>Cardamineae</taxon>
        <taxon>Cardamine</taxon>
    </lineage>
</organism>
<gene>
    <name evidence="6" type="ORF">V5N11_024005</name>
</gene>
<evidence type="ECO:0000313" key="7">
    <source>
        <dbReference type="Proteomes" id="UP001558713"/>
    </source>
</evidence>
<dbReference type="AlphaFoldDB" id="A0ABD1B749"/>
<comment type="caution">
    <text evidence="6">The sequence shown here is derived from an EMBL/GenBank/DDBJ whole genome shotgun (WGS) entry which is preliminary data.</text>
</comment>
<dbReference type="InterPro" id="IPR034087">
    <property type="entry name" value="C/VIF1"/>
</dbReference>
<dbReference type="InterPro" id="IPR006501">
    <property type="entry name" value="Pectinesterase_inhib_dom"/>
</dbReference>
<dbReference type="Gene3D" id="1.20.140.40">
    <property type="entry name" value="Invertase/pectin methylesterase inhibitor family protein"/>
    <property type="match status" value="1"/>
</dbReference>